<dbReference type="Proteomes" id="UP000800036">
    <property type="component" value="Unassembled WGS sequence"/>
</dbReference>
<feature type="compositionally biased region" description="Polar residues" evidence="1">
    <location>
        <begin position="264"/>
        <end position="284"/>
    </location>
</feature>
<dbReference type="PANTHER" id="PTHR12905:SF16">
    <property type="entry name" value="SER_THR PROTEIN PHOSPHATASE FAMILY PROTEIN (AFU_ORTHOLOGUE AFUA_1G06000)"/>
    <property type="match status" value="1"/>
</dbReference>
<gene>
    <name evidence="3" type="ORF">BU23DRAFT_583390</name>
</gene>
<protein>
    <submittedName>
        <fullName evidence="3">Metallo-dependent phosphatase</fullName>
    </submittedName>
</protein>
<dbReference type="OrthoDB" id="630188at2759"/>
<proteinExistence type="predicted"/>
<accession>A0A6A5UWX6</accession>
<evidence type="ECO:0000259" key="2">
    <source>
        <dbReference type="Pfam" id="PF00149"/>
    </source>
</evidence>
<dbReference type="InterPro" id="IPR051693">
    <property type="entry name" value="UPF0046_metallophosphoest"/>
</dbReference>
<dbReference type="CDD" id="cd07379">
    <property type="entry name" value="MPP_239FB"/>
    <property type="match status" value="1"/>
</dbReference>
<dbReference type="Pfam" id="PF00149">
    <property type="entry name" value="Metallophos"/>
    <property type="match status" value="1"/>
</dbReference>
<evidence type="ECO:0000313" key="4">
    <source>
        <dbReference type="Proteomes" id="UP000800036"/>
    </source>
</evidence>
<dbReference type="PANTHER" id="PTHR12905">
    <property type="entry name" value="METALLOPHOSPHOESTERASE"/>
    <property type="match status" value="1"/>
</dbReference>
<dbReference type="GO" id="GO:0016787">
    <property type="term" value="F:hydrolase activity"/>
    <property type="evidence" value="ECO:0007669"/>
    <property type="project" value="InterPro"/>
</dbReference>
<dbReference type="InterPro" id="IPR004843">
    <property type="entry name" value="Calcineurin-like_PHP"/>
</dbReference>
<evidence type="ECO:0000256" key="1">
    <source>
        <dbReference type="SAM" id="MobiDB-lite"/>
    </source>
</evidence>
<dbReference type="EMBL" id="ML976722">
    <property type="protein sequence ID" value="KAF1968272.1"/>
    <property type="molecule type" value="Genomic_DNA"/>
</dbReference>
<dbReference type="AlphaFoldDB" id="A0A6A5UWX6"/>
<sequence>MSTVPSRQTRKTRIVCISDTHNQTPKLPQGDVLIHAGDMTKQGSRHELEKTVRWLESADFEAKIVIAGNHDMTLDAPFFEKQQSMGDRRKWPETQYPEENRKLFTQSKSLTYLENEAATIYLNAKDGPRTCFKVYGSPCSPNNRNWAFGYRPGTAQKLWDAIPSDADFVVTHTPPLGHCDRATHDERTGCEALLHALHRVRPMLSVFGHIHEARGVERVRWNLDSPENGCLTESVEVWEDPGTGKKQSMVNLSAKGRRPLHNGSGLTRQTRNPELFTQSQSSESPGLRGVLQPFDIKGLGSSEVGLRQPDVEAGERGETVMINAAFLGPHHLKTTFNKPIVVDVDLPVW</sequence>
<keyword evidence="4" id="KW-1185">Reference proteome</keyword>
<organism evidence="3 4">
    <name type="scientific">Bimuria novae-zelandiae CBS 107.79</name>
    <dbReference type="NCBI Taxonomy" id="1447943"/>
    <lineage>
        <taxon>Eukaryota</taxon>
        <taxon>Fungi</taxon>
        <taxon>Dikarya</taxon>
        <taxon>Ascomycota</taxon>
        <taxon>Pezizomycotina</taxon>
        <taxon>Dothideomycetes</taxon>
        <taxon>Pleosporomycetidae</taxon>
        <taxon>Pleosporales</taxon>
        <taxon>Massarineae</taxon>
        <taxon>Didymosphaeriaceae</taxon>
        <taxon>Bimuria</taxon>
    </lineage>
</organism>
<feature type="domain" description="Calcineurin-like phosphoesterase" evidence="2">
    <location>
        <begin position="13"/>
        <end position="212"/>
    </location>
</feature>
<dbReference type="Gene3D" id="3.60.21.10">
    <property type="match status" value="1"/>
</dbReference>
<dbReference type="SUPFAM" id="SSF56300">
    <property type="entry name" value="Metallo-dependent phosphatases"/>
    <property type="match status" value="1"/>
</dbReference>
<name>A0A6A5UWX6_9PLEO</name>
<dbReference type="InterPro" id="IPR029052">
    <property type="entry name" value="Metallo-depent_PP-like"/>
</dbReference>
<feature type="region of interest" description="Disordered" evidence="1">
    <location>
        <begin position="255"/>
        <end position="287"/>
    </location>
</feature>
<evidence type="ECO:0000313" key="3">
    <source>
        <dbReference type="EMBL" id="KAF1968272.1"/>
    </source>
</evidence>
<reference evidence="3" key="1">
    <citation type="journal article" date="2020" name="Stud. Mycol.">
        <title>101 Dothideomycetes genomes: a test case for predicting lifestyles and emergence of pathogens.</title>
        <authorList>
            <person name="Haridas S."/>
            <person name="Albert R."/>
            <person name="Binder M."/>
            <person name="Bloem J."/>
            <person name="Labutti K."/>
            <person name="Salamov A."/>
            <person name="Andreopoulos B."/>
            <person name="Baker S."/>
            <person name="Barry K."/>
            <person name="Bills G."/>
            <person name="Bluhm B."/>
            <person name="Cannon C."/>
            <person name="Castanera R."/>
            <person name="Culley D."/>
            <person name="Daum C."/>
            <person name="Ezra D."/>
            <person name="Gonzalez J."/>
            <person name="Henrissat B."/>
            <person name="Kuo A."/>
            <person name="Liang C."/>
            <person name="Lipzen A."/>
            <person name="Lutzoni F."/>
            <person name="Magnuson J."/>
            <person name="Mondo S."/>
            <person name="Nolan M."/>
            <person name="Ohm R."/>
            <person name="Pangilinan J."/>
            <person name="Park H.-J."/>
            <person name="Ramirez L."/>
            <person name="Alfaro M."/>
            <person name="Sun H."/>
            <person name="Tritt A."/>
            <person name="Yoshinaga Y."/>
            <person name="Zwiers L.-H."/>
            <person name="Turgeon B."/>
            <person name="Goodwin S."/>
            <person name="Spatafora J."/>
            <person name="Crous P."/>
            <person name="Grigoriev I."/>
        </authorList>
    </citation>
    <scope>NUCLEOTIDE SEQUENCE</scope>
    <source>
        <strain evidence="3">CBS 107.79</strain>
    </source>
</reference>